<evidence type="ECO:0000256" key="7">
    <source>
        <dbReference type="PIRSR" id="PIRSR000027-2"/>
    </source>
</evidence>
<keyword evidence="2 7" id="KW-0349">Heme</keyword>
<dbReference type="PROSITE" id="PS51009">
    <property type="entry name" value="CYTCII"/>
    <property type="match status" value="1"/>
</dbReference>
<evidence type="ECO:0000256" key="5">
    <source>
        <dbReference type="ARBA" id="ARBA00023004"/>
    </source>
</evidence>
<feature type="binding site" description="covalent" evidence="7">
    <location>
        <position position="137"/>
    </location>
    <ligand>
        <name>heme c</name>
        <dbReference type="ChEBI" id="CHEBI:61717"/>
    </ligand>
</feature>
<dbReference type="GO" id="GO:0005506">
    <property type="term" value="F:iron ion binding"/>
    <property type="evidence" value="ECO:0007669"/>
    <property type="project" value="InterPro"/>
</dbReference>
<sequence length="149" mass="15652">MRIRAAFLLAGLGVVAFAAAAVAQGDPIKQRQETMKAIGGSMKVLGEMAKGEKPYDADAAKAAMTKINESIDGFTALFPKGSETGGDTAASPKIWENMAEFEEDAEALKMVSAELTPVVGEGIDSLRGSLGKLGGACKDCHEDFRLKKE</sequence>
<dbReference type="InterPro" id="IPR002321">
    <property type="entry name" value="Cyt_c_II"/>
</dbReference>
<evidence type="ECO:0000256" key="2">
    <source>
        <dbReference type="ARBA" id="ARBA00022617"/>
    </source>
</evidence>
<feature type="signal peptide" evidence="8">
    <location>
        <begin position="1"/>
        <end position="20"/>
    </location>
</feature>
<keyword evidence="5 6" id="KW-0408">Iron</keyword>
<dbReference type="GO" id="GO:0022900">
    <property type="term" value="P:electron transport chain"/>
    <property type="evidence" value="ECO:0007669"/>
    <property type="project" value="InterPro"/>
</dbReference>
<dbReference type="Gene3D" id="1.20.120.10">
    <property type="entry name" value="Cytochrome c/b562"/>
    <property type="match status" value="1"/>
</dbReference>
<keyword evidence="1" id="KW-0813">Transport</keyword>
<dbReference type="InterPro" id="IPR010980">
    <property type="entry name" value="Cyt_c/b562"/>
</dbReference>
<dbReference type="EMBL" id="QAYG01000002">
    <property type="protein sequence ID" value="PTW61627.1"/>
    <property type="molecule type" value="Genomic_DNA"/>
</dbReference>
<dbReference type="GO" id="GO:0042597">
    <property type="term" value="C:periplasmic space"/>
    <property type="evidence" value="ECO:0007669"/>
    <property type="project" value="InterPro"/>
</dbReference>
<feature type="chain" id="PRO_5015605196" evidence="8">
    <location>
        <begin position="21"/>
        <end position="149"/>
    </location>
</feature>
<dbReference type="RefSeq" id="WP_107989469.1">
    <property type="nucleotide sequence ID" value="NZ_QAYG01000002.1"/>
</dbReference>
<dbReference type="GO" id="GO:0020037">
    <property type="term" value="F:heme binding"/>
    <property type="evidence" value="ECO:0007669"/>
    <property type="project" value="InterPro"/>
</dbReference>
<dbReference type="GO" id="GO:0009055">
    <property type="term" value="F:electron transfer activity"/>
    <property type="evidence" value="ECO:0007669"/>
    <property type="project" value="InterPro"/>
</dbReference>
<evidence type="ECO:0000256" key="4">
    <source>
        <dbReference type="ARBA" id="ARBA00022982"/>
    </source>
</evidence>
<keyword evidence="3 6" id="KW-0479">Metal-binding</keyword>
<proteinExistence type="predicted"/>
<dbReference type="SUPFAM" id="SSF47175">
    <property type="entry name" value="Cytochromes"/>
    <property type="match status" value="1"/>
</dbReference>
<organism evidence="9 10">
    <name type="scientific">Breoghania corrubedonensis</name>
    <dbReference type="NCBI Taxonomy" id="665038"/>
    <lineage>
        <taxon>Bacteria</taxon>
        <taxon>Pseudomonadati</taxon>
        <taxon>Pseudomonadota</taxon>
        <taxon>Alphaproteobacteria</taxon>
        <taxon>Hyphomicrobiales</taxon>
        <taxon>Stappiaceae</taxon>
        <taxon>Breoghania</taxon>
    </lineage>
</organism>
<accession>A0A2T5VCY5</accession>
<keyword evidence="4" id="KW-0249">Electron transport</keyword>
<dbReference type="Pfam" id="PF01322">
    <property type="entry name" value="Cytochrom_C_2"/>
    <property type="match status" value="1"/>
</dbReference>
<dbReference type="Proteomes" id="UP000244081">
    <property type="component" value="Unassembled WGS sequence"/>
</dbReference>
<reference evidence="9 10" key="1">
    <citation type="submission" date="2018-04" db="EMBL/GenBank/DDBJ databases">
        <title>Genomic Encyclopedia of Archaeal and Bacterial Type Strains, Phase II (KMG-II): from individual species to whole genera.</title>
        <authorList>
            <person name="Goeker M."/>
        </authorList>
    </citation>
    <scope>NUCLEOTIDE SEQUENCE [LARGE SCALE GENOMIC DNA]</scope>
    <source>
        <strain evidence="9 10">DSM 23382</strain>
    </source>
</reference>
<evidence type="ECO:0000256" key="3">
    <source>
        <dbReference type="ARBA" id="ARBA00022723"/>
    </source>
</evidence>
<keyword evidence="10" id="KW-1185">Reference proteome</keyword>
<dbReference type="InterPro" id="IPR012127">
    <property type="entry name" value="Cyt_c_prime"/>
</dbReference>
<dbReference type="OrthoDB" id="9811729at2"/>
<feature type="binding site" description="axial binding residue" evidence="6">
    <location>
        <position position="141"/>
    </location>
    <ligand>
        <name>heme c</name>
        <dbReference type="ChEBI" id="CHEBI:61717"/>
    </ligand>
    <ligandPart>
        <name>Fe</name>
        <dbReference type="ChEBI" id="CHEBI:18248"/>
    </ligandPart>
</feature>
<protein>
    <submittedName>
        <fullName evidence="9">Cytochrome c556</fullName>
    </submittedName>
</protein>
<evidence type="ECO:0000256" key="1">
    <source>
        <dbReference type="ARBA" id="ARBA00022448"/>
    </source>
</evidence>
<dbReference type="AlphaFoldDB" id="A0A2T5VCY5"/>
<comment type="PTM">
    <text evidence="7">Binds 1 heme group per subunit.</text>
</comment>
<name>A0A2T5VCY5_9HYPH</name>
<dbReference type="PIRSF" id="PIRSF000027">
    <property type="entry name" value="Cytc_c_prime"/>
    <property type="match status" value="1"/>
</dbReference>
<gene>
    <name evidence="9" type="ORF">C8N35_102342</name>
</gene>
<comment type="caution">
    <text evidence="9">The sequence shown here is derived from an EMBL/GenBank/DDBJ whole genome shotgun (WGS) entry which is preliminary data.</text>
</comment>
<evidence type="ECO:0000313" key="10">
    <source>
        <dbReference type="Proteomes" id="UP000244081"/>
    </source>
</evidence>
<evidence type="ECO:0000256" key="8">
    <source>
        <dbReference type="SAM" id="SignalP"/>
    </source>
</evidence>
<evidence type="ECO:0000256" key="6">
    <source>
        <dbReference type="PIRSR" id="PIRSR000027-1"/>
    </source>
</evidence>
<feature type="binding site" description="covalent" evidence="7">
    <location>
        <position position="140"/>
    </location>
    <ligand>
        <name>heme c</name>
        <dbReference type="ChEBI" id="CHEBI:61717"/>
    </ligand>
</feature>
<keyword evidence="8" id="KW-0732">Signal</keyword>
<evidence type="ECO:0000313" key="9">
    <source>
        <dbReference type="EMBL" id="PTW61627.1"/>
    </source>
</evidence>